<gene>
    <name evidence="4" type="ORF">JMJ54_01530</name>
</gene>
<evidence type="ECO:0000256" key="1">
    <source>
        <dbReference type="PROSITE-ProRule" id="PRU00169"/>
    </source>
</evidence>
<feature type="modified residue" description="4-aspartylphosphate" evidence="1">
    <location>
        <position position="59"/>
    </location>
</feature>
<evidence type="ECO:0000313" key="5">
    <source>
        <dbReference type="Proteomes" id="UP000809431"/>
    </source>
</evidence>
<dbReference type="SUPFAM" id="SSF52172">
    <property type="entry name" value="CheY-like"/>
    <property type="match status" value="1"/>
</dbReference>
<dbReference type="PROSITE" id="PS50110">
    <property type="entry name" value="RESPONSE_REGULATORY"/>
    <property type="match status" value="1"/>
</dbReference>
<dbReference type="SMART" id="SM00448">
    <property type="entry name" value="REC"/>
    <property type="match status" value="1"/>
</dbReference>
<accession>A0ABS2BFW2</accession>
<dbReference type="Pfam" id="PF00072">
    <property type="entry name" value="Response_reg"/>
    <property type="match status" value="1"/>
</dbReference>
<sequence>MQSPASMLRVLLVNDTAKPIGELRDALEHAGYAVIAEVDGAAALLHAVETQRPDVVIIDTESPSRDTLEQLAVMGHAAPRPVVMFADRSEPQAIRDAVGAGVTAYVVDHVGADRLAPIIEVALARFEEEARLKKRLANAEQQLADRKLIDRAKGVLMDKRGLSEAEAYATLREQAMKQGSRIADVARQLIAMAELLG</sequence>
<dbReference type="EMBL" id="JAESND010000001">
    <property type="protein sequence ID" value="MBM3114497.1"/>
    <property type="molecule type" value="Genomic_DNA"/>
</dbReference>
<dbReference type="Pfam" id="PF03861">
    <property type="entry name" value="ANTAR"/>
    <property type="match status" value="1"/>
</dbReference>
<dbReference type="InterPro" id="IPR011006">
    <property type="entry name" value="CheY-like_superfamily"/>
</dbReference>
<dbReference type="PANTHER" id="PTHR43367">
    <property type="match status" value="1"/>
</dbReference>
<dbReference type="PIRSF" id="PIRSF036382">
    <property type="entry name" value="RR_antiterm"/>
    <property type="match status" value="1"/>
</dbReference>
<keyword evidence="1" id="KW-0597">Phosphoprotein</keyword>
<dbReference type="SMART" id="SM01012">
    <property type="entry name" value="ANTAR"/>
    <property type="match status" value="1"/>
</dbReference>
<reference evidence="4 5" key="1">
    <citation type="submission" date="2021-01" db="EMBL/GenBank/DDBJ databases">
        <title>Draft Genome Sequence and Polyhydroxyalkanoate Biosynthetic Potential of Jeongeupia naejangsanensis Type Strain DSM 24253.</title>
        <authorList>
            <person name="Turrini P."/>
            <person name="Artuso I."/>
            <person name="Lugli G.A."/>
            <person name="Frangipani E."/>
            <person name="Ventura M."/>
            <person name="Visca P."/>
        </authorList>
    </citation>
    <scope>NUCLEOTIDE SEQUENCE [LARGE SCALE GENOMIC DNA]</scope>
    <source>
        <strain evidence="4 5">DSM 24253</strain>
    </source>
</reference>
<dbReference type="InterPro" id="IPR001789">
    <property type="entry name" value="Sig_transdc_resp-reg_receiver"/>
</dbReference>
<evidence type="ECO:0000313" key="4">
    <source>
        <dbReference type="EMBL" id="MBM3114497.1"/>
    </source>
</evidence>
<dbReference type="Gene3D" id="3.40.50.2300">
    <property type="match status" value="1"/>
</dbReference>
<feature type="domain" description="ANTAR" evidence="3">
    <location>
        <begin position="129"/>
        <end position="190"/>
    </location>
</feature>
<feature type="domain" description="Response regulatory" evidence="2">
    <location>
        <begin position="9"/>
        <end position="123"/>
    </location>
</feature>
<keyword evidence="5" id="KW-1185">Reference proteome</keyword>
<dbReference type="InterPro" id="IPR036388">
    <property type="entry name" value="WH-like_DNA-bd_sf"/>
</dbReference>
<organism evidence="4 5">
    <name type="scientific">Jeongeupia naejangsanensis</name>
    <dbReference type="NCBI Taxonomy" id="613195"/>
    <lineage>
        <taxon>Bacteria</taxon>
        <taxon>Pseudomonadati</taxon>
        <taxon>Pseudomonadota</taxon>
        <taxon>Betaproteobacteria</taxon>
        <taxon>Neisseriales</taxon>
        <taxon>Chitinibacteraceae</taxon>
        <taxon>Jeongeupia</taxon>
    </lineage>
</organism>
<protein>
    <submittedName>
        <fullName evidence="4">ANTAR domain-containing protein</fullName>
    </submittedName>
</protein>
<dbReference type="Proteomes" id="UP000809431">
    <property type="component" value="Unassembled WGS sequence"/>
</dbReference>
<name>A0ABS2BFW2_9NEIS</name>
<evidence type="ECO:0000259" key="3">
    <source>
        <dbReference type="PROSITE" id="PS50921"/>
    </source>
</evidence>
<comment type="caution">
    <text evidence="4">The sequence shown here is derived from an EMBL/GenBank/DDBJ whole genome shotgun (WGS) entry which is preliminary data.</text>
</comment>
<dbReference type="Gene3D" id="1.10.10.10">
    <property type="entry name" value="Winged helix-like DNA-binding domain superfamily/Winged helix DNA-binding domain"/>
    <property type="match status" value="1"/>
</dbReference>
<evidence type="ECO:0000259" key="2">
    <source>
        <dbReference type="PROSITE" id="PS50110"/>
    </source>
</evidence>
<proteinExistence type="predicted"/>
<dbReference type="PANTHER" id="PTHR43367:SF1">
    <property type="entry name" value="TWO-COMPONENT RESPONSE REGULATOR-LIKE APRR6-RELATED"/>
    <property type="match status" value="1"/>
</dbReference>
<dbReference type="InterPro" id="IPR008327">
    <property type="entry name" value="Sig_transdc_resp-reg_antiterm"/>
</dbReference>
<dbReference type="PROSITE" id="PS50921">
    <property type="entry name" value="ANTAR"/>
    <property type="match status" value="1"/>
</dbReference>
<dbReference type="InterPro" id="IPR005561">
    <property type="entry name" value="ANTAR"/>
</dbReference>